<proteinExistence type="predicted"/>
<dbReference type="STRING" id="284577.SAMN05216571_106143"/>
<dbReference type="OrthoDB" id="6164141at2"/>
<name>A0A1G7SFR6_9GAMM</name>
<sequence length="131" mass="14558">MNTLCNNVTPLHAPHLDAHNIAAAQLFRTRWENRENALRQCIEHLVTEQAMTEDAAELTAIQAYADLEATNQTSRIDIDASTSHVVILRDESGRPVVFTVADLMHLLGKARAEGRAKVIDPTSERPVVLEH</sequence>
<keyword evidence="2" id="KW-1185">Reference proteome</keyword>
<evidence type="ECO:0000313" key="1">
    <source>
        <dbReference type="EMBL" id="SDG21917.1"/>
    </source>
</evidence>
<accession>A0A1G7SFR6</accession>
<dbReference type="Proteomes" id="UP000198641">
    <property type="component" value="Unassembled WGS sequence"/>
</dbReference>
<evidence type="ECO:0000313" key="2">
    <source>
        <dbReference type="Proteomes" id="UP000198641"/>
    </source>
</evidence>
<dbReference type="AlphaFoldDB" id="A0A1G7SFR6"/>
<dbReference type="EMBL" id="FNCI01000006">
    <property type="protein sequence ID" value="SDG21917.1"/>
    <property type="molecule type" value="Genomic_DNA"/>
</dbReference>
<reference evidence="1 2" key="1">
    <citation type="submission" date="2016-10" db="EMBL/GenBank/DDBJ databases">
        <authorList>
            <person name="de Groot N.N."/>
        </authorList>
    </citation>
    <scope>NUCLEOTIDE SEQUENCE [LARGE SCALE GENOMIC DNA]</scope>
    <source>
        <strain evidence="1 2">BH539</strain>
    </source>
</reference>
<protein>
    <submittedName>
        <fullName evidence="1">Uncharacterized protein</fullName>
    </submittedName>
</protein>
<gene>
    <name evidence="1" type="ORF">SAMN05216571_106143</name>
</gene>
<organism evidence="1 2">
    <name type="scientific">Onishia taeanensis</name>
    <dbReference type="NCBI Taxonomy" id="284577"/>
    <lineage>
        <taxon>Bacteria</taxon>
        <taxon>Pseudomonadati</taxon>
        <taxon>Pseudomonadota</taxon>
        <taxon>Gammaproteobacteria</taxon>
        <taxon>Oceanospirillales</taxon>
        <taxon>Halomonadaceae</taxon>
        <taxon>Onishia</taxon>
    </lineage>
</organism>
<dbReference type="RefSeq" id="WP_092525707.1">
    <property type="nucleotide sequence ID" value="NZ_FNCI01000006.1"/>
</dbReference>